<dbReference type="PANTHER" id="PTHR37306">
    <property type="entry name" value="COLICIN V PRODUCTION PROTEIN"/>
    <property type="match status" value="1"/>
</dbReference>
<name>A0A366I317_9FIRM</name>
<keyword evidence="3 5" id="KW-1133">Transmembrane helix</keyword>
<feature type="transmembrane region" description="Helical" evidence="5">
    <location>
        <begin position="113"/>
        <end position="135"/>
    </location>
</feature>
<dbReference type="PANTHER" id="PTHR37306:SF1">
    <property type="entry name" value="COLICIN V PRODUCTION PROTEIN"/>
    <property type="match status" value="1"/>
</dbReference>
<evidence type="ECO:0000256" key="2">
    <source>
        <dbReference type="ARBA" id="ARBA00022692"/>
    </source>
</evidence>
<dbReference type="GO" id="GO:0009403">
    <property type="term" value="P:toxin biosynthetic process"/>
    <property type="evidence" value="ECO:0007669"/>
    <property type="project" value="InterPro"/>
</dbReference>
<dbReference type="EMBL" id="QNRX01000012">
    <property type="protein sequence ID" value="RBP62093.1"/>
    <property type="molecule type" value="Genomic_DNA"/>
</dbReference>
<dbReference type="InterPro" id="IPR003825">
    <property type="entry name" value="Colicin-V_CvpA"/>
</dbReference>
<evidence type="ECO:0000256" key="3">
    <source>
        <dbReference type="ARBA" id="ARBA00022989"/>
    </source>
</evidence>
<reference evidence="6 7" key="1">
    <citation type="submission" date="2018-06" db="EMBL/GenBank/DDBJ databases">
        <title>Genomic Encyclopedia of Type Strains, Phase IV (KMG-IV): sequencing the most valuable type-strain genomes for metagenomic binning, comparative biology and taxonomic classification.</title>
        <authorList>
            <person name="Goeker M."/>
        </authorList>
    </citation>
    <scope>NUCLEOTIDE SEQUENCE [LARGE SCALE GENOMIC DNA]</scope>
    <source>
        <strain evidence="6 7">DSM 22112</strain>
    </source>
</reference>
<feature type="transmembrane region" description="Helical" evidence="5">
    <location>
        <begin position="155"/>
        <end position="178"/>
    </location>
</feature>
<dbReference type="OrthoDB" id="1725562at2"/>
<dbReference type="Pfam" id="PF02674">
    <property type="entry name" value="Colicin_V"/>
    <property type="match status" value="2"/>
</dbReference>
<gene>
    <name evidence="6" type="ORF">DES36_11266</name>
</gene>
<evidence type="ECO:0000313" key="7">
    <source>
        <dbReference type="Proteomes" id="UP000253490"/>
    </source>
</evidence>
<keyword evidence="7" id="KW-1185">Reference proteome</keyword>
<accession>A0A366I317</accession>
<feature type="transmembrane region" description="Helical" evidence="5">
    <location>
        <begin position="28"/>
        <end position="45"/>
    </location>
</feature>
<dbReference type="AlphaFoldDB" id="A0A366I317"/>
<evidence type="ECO:0000256" key="5">
    <source>
        <dbReference type="SAM" id="Phobius"/>
    </source>
</evidence>
<evidence type="ECO:0000256" key="1">
    <source>
        <dbReference type="ARBA" id="ARBA00004141"/>
    </source>
</evidence>
<comment type="subcellular location">
    <subcellularLocation>
        <location evidence="1">Membrane</location>
        <topology evidence="1">Multi-pass membrane protein</topology>
    </subcellularLocation>
</comment>
<comment type="caution">
    <text evidence="6">The sequence shown here is derived from an EMBL/GenBank/DDBJ whole genome shotgun (WGS) entry which is preliminary data.</text>
</comment>
<organism evidence="6 7">
    <name type="scientific">Alkalibaculum bacchi</name>
    <dbReference type="NCBI Taxonomy" id="645887"/>
    <lineage>
        <taxon>Bacteria</taxon>
        <taxon>Bacillati</taxon>
        <taxon>Bacillota</taxon>
        <taxon>Clostridia</taxon>
        <taxon>Eubacteriales</taxon>
        <taxon>Eubacteriaceae</taxon>
        <taxon>Alkalibaculum</taxon>
    </lineage>
</organism>
<sequence>MSWLDLLIVFVFVFSILSGIRKGLVFSLAALFSFVISFMTANAYYERLGEFLISNTKILEEIKSLIPIGIQNSINNGASIENLPNGAHSYITQLFTGGDLPFMDEFLNAIAKGIVHIISFLLIFFIIRIILSIFVRGINSVFKLPILNFFNKIGGGVIGLIRGIVSNIVIVSILYTIAMLGIKGDLVNEINNSILASYFYIGYLFY</sequence>
<proteinExistence type="predicted"/>
<evidence type="ECO:0000256" key="4">
    <source>
        <dbReference type="ARBA" id="ARBA00023136"/>
    </source>
</evidence>
<keyword evidence="2 5" id="KW-0812">Transmembrane</keyword>
<protein>
    <submittedName>
        <fullName evidence="6">Colicin V production protein</fullName>
    </submittedName>
</protein>
<dbReference type="GO" id="GO:0016020">
    <property type="term" value="C:membrane"/>
    <property type="evidence" value="ECO:0007669"/>
    <property type="project" value="UniProtKB-SubCell"/>
</dbReference>
<dbReference type="RefSeq" id="WP_113921027.1">
    <property type="nucleotide sequence ID" value="NZ_QNRX01000012.1"/>
</dbReference>
<keyword evidence="4 5" id="KW-0472">Membrane</keyword>
<evidence type="ECO:0000313" key="6">
    <source>
        <dbReference type="EMBL" id="RBP62093.1"/>
    </source>
</evidence>
<dbReference type="Proteomes" id="UP000253490">
    <property type="component" value="Unassembled WGS sequence"/>
</dbReference>